<protein>
    <recommendedName>
        <fullName evidence="1">Anaphase-promoting complex subunit 4</fullName>
    </recommendedName>
</protein>
<keyword evidence="9" id="KW-1185">Reference proteome</keyword>
<dbReference type="InterPro" id="IPR024977">
    <property type="entry name" value="Apc4-like_WD40_dom"/>
</dbReference>
<keyword evidence="5" id="KW-0131">Cell cycle</keyword>
<evidence type="ECO:0000256" key="5">
    <source>
        <dbReference type="ARBA" id="ARBA00023306"/>
    </source>
</evidence>
<evidence type="ECO:0000259" key="7">
    <source>
        <dbReference type="Pfam" id="PF12896"/>
    </source>
</evidence>
<proteinExistence type="predicted"/>
<keyword evidence="3" id="KW-0498">Mitosis</keyword>
<evidence type="ECO:0000256" key="2">
    <source>
        <dbReference type="ARBA" id="ARBA00022618"/>
    </source>
</evidence>
<keyword evidence="2" id="KW-0132">Cell division</keyword>
<accession>A0A6A6PZW9</accession>
<dbReference type="Proteomes" id="UP000799767">
    <property type="component" value="Unassembled WGS sequence"/>
</dbReference>
<dbReference type="GO" id="GO:0031145">
    <property type="term" value="P:anaphase-promoting complex-dependent catabolic process"/>
    <property type="evidence" value="ECO:0007669"/>
    <property type="project" value="InterPro"/>
</dbReference>
<gene>
    <name evidence="8" type="ORF">BDY17DRAFT_294191</name>
</gene>
<evidence type="ECO:0000256" key="1">
    <source>
        <dbReference type="ARBA" id="ARBA00016067"/>
    </source>
</evidence>
<dbReference type="GO" id="GO:0070979">
    <property type="term" value="P:protein K11-linked ubiquitination"/>
    <property type="evidence" value="ECO:0007669"/>
    <property type="project" value="TreeGrafter"/>
</dbReference>
<dbReference type="Pfam" id="PF12894">
    <property type="entry name" value="ANAPC4_WD40"/>
    <property type="match status" value="1"/>
</dbReference>
<dbReference type="GO" id="GO:0051301">
    <property type="term" value="P:cell division"/>
    <property type="evidence" value="ECO:0007669"/>
    <property type="project" value="UniProtKB-KW"/>
</dbReference>
<evidence type="ECO:0000256" key="4">
    <source>
        <dbReference type="ARBA" id="ARBA00022786"/>
    </source>
</evidence>
<organism evidence="8 9">
    <name type="scientific">Neohortaea acidophila</name>
    <dbReference type="NCBI Taxonomy" id="245834"/>
    <lineage>
        <taxon>Eukaryota</taxon>
        <taxon>Fungi</taxon>
        <taxon>Dikarya</taxon>
        <taxon>Ascomycota</taxon>
        <taxon>Pezizomycotina</taxon>
        <taxon>Dothideomycetes</taxon>
        <taxon>Dothideomycetidae</taxon>
        <taxon>Mycosphaerellales</taxon>
        <taxon>Teratosphaeriaceae</taxon>
        <taxon>Neohortaea</taxon>
    </lineage>
</organism>
<feature type="domain" description="Anaphase-promoting complex subunit 4-like WD40" evidence="6">
    <location>
        <begin position="29"/>
        <end position="140"/>
    </location>
</feature>
<name>A0A6A6PZW9_9PEZI</name>
<evidence type="ECO:0000313" key="8">
    <source>
        <dbReference type="EMBL" id="KAF2485758.1"/>
    </source>
</evidence>
<dbReference type="GeneID" id="54474104"/>
<reference evidence="8" key="1">
    <citation type="journal article" date="2020" name="Stud. Mycol.">
        <title>101 Dothideomycetes genomes: a test case for predicting lifestyles and emergence of pathogens.</title>
        <authorList>
            <person name="Haridas S."/>
            <person name="Albert R."/>
            <person name="Binder M."/>
            <person name="Bloem J."/>
            <person name="Labutti K."/>
            <person name="Salamov A."/>
            <person name="Andreopoulos B."/>
            <person name="Baker S."/>
            <person name="Barry K."/>
            <person name="Bills G."/>
            <person name="Bluhm B."/>
            <person name="Cannon C."/>
            <person name="Castanera R."/>
            <person name="Culley D."/>
            <person name="Daum C."/>
            <person name="Ezra D."/>
            <person name="Gonzalez J."/>
            <person name="Henrissat B."/>
            <person name="Kuo A."/>
            <person name="Liang C."/>
            <person name="Lipzen A."/>
            <person name="Lutzoni F."/>
            <person name="Magnuson J."/>
            <person name="Mondo S."/>
            <person name="Nolan M."/>
            <person name="Ohm R."/>
            <person name="Pangilinan J."/>
            <person name="Park H.-J."/>
            <person name="Ramirez L."/>
            <person name="Alfaro M."/>
            <person name="Sun H."/>
            <person name="Tritt A."/>
            <person name="Yoshinaga Y."/>
            <person name="Zwiers L.-H."/>
            <person name="Turgeon B."/>
            <person name="Goodwin S."/>
            <person name="Spatafora J."/>
            <person name="Crous P."/>
            <person name="Grigoriev I."/>
        </authorList>
    </citation>
    <scope>NUCLEOTIDE SEQUENCE</scope>
    <source>
        <strain evidence="8">CBS 113389</strain>
    </source>
</reference>
<dbReference type="InterPro" id="IPR024789">
    <property type="entry name" value="APC4"/>
</dbReference>
<evidence type="ECO:0000256" key="3">
    <source>
        <dbReference type="ARBA" id="ARBA00022776"/>
    </source>
</evidence>
<dbReference type="GO" id="GO:0005680">
    <property type="term" value="C:anaphase-promoting complex"/>
    <property type="evidence" value="ECO:0007669"/>
    <property type="project" value="InterPro"/>
</dbReference>
<feature type="domain" description="Anaphase-promoting complex subunit 4 long" evidence="7">
    <location>
        <begin position="299"/>
        <end position="490"/>
    </location>
</feature>
<dbReference type="Pfam" id="PF12896">
    <property type="entry name" value="ANAPC4"/>
    <property type="match status" value="1"/>
</dbReference>
<dbReference type="PANTHER" id="PTHR13260:SF0">
    <property type="entry name" value="ANAPHASE-PROMOTING COMPLEX SUBUNIT 4"/>
    <property type="match status" value="1"/>
</dbReference>
<dbReference type="GO" id="GO:0034399">
    <property type="term" value="C:nuclear periphery"/>
    <property type="evidence" value="ECO:0007669"/>
    <property type="project" value="TreeGrafter"/>
</dbReference>
<sequence>MEMDVSSPTSLPLLYSNLTPDPIDSGLAAFCDIHDLLALVNARSQNVVVFRINGQQAFSINRKDSDCRVSVLKWKPDGSFLGIGWSDGSVGVYSGEDGKLMSMSSTRSRGRSDGWRLDLLPEMDEGDDEEGECEAACLGWTTYAASEGEGVLRPDHFTHELTTDDWYDGDGDAGDDEKPTLSRLAKAIATLDATAVLPRLSALPIHALRFGPSEQKFTTQAGLDTLLNSDRTASESVTTLITAGTSGMNNLFLDDTVELGSFSIGNSISQTVHASHSHCATQVILSRTKDVQSLNLHYIDLPLQDFGGPLLHVVTTNTKRIQSLLSYITQTIRCMQSDLTSNLSLPSRIIGNISEELTSSGEDDLVTSLYQLAMTGNFTPTMLEWLTETIRENQQKRWDKSINDMYSHIQTHIFVHLIPALDRLAIAVNAVRGHAQVHQGTANFVPPEPFTILMDDLDSVRLVAQNLQLLVTTEHRRFRAFSRWLKVMVDIGVAGPNSKGAVETEERETPNLDYNLVLTYISETLMQSGCTSYLEQKPGMKGSCLEAEFWSFPGIVNSQRDEIVRAMRGLDAVNGIGKQEQERDLLNLPTLAIRLAGSARRAVESIRKWQSGMLPTPAKVSLPIVDHGLLDNILDIRLQPSRSTDGSGGESVTRILFKPEGGQLALLKVTRLQSKECTFEEKQYNLHLAGDLLHAQMVKQDRCLVLWREEASGGRVLLLTGNLSRYDERDSRWTRVIHVFEGKEGFEPDHFVVGGRPGKTVCVVLASEVRLGGCLIWRRGL</sequence>
<evidence type="ECO:0000259" key="6">
    <source>
        <dbReference type="Pfam" id="PF12894"/>
    </source>
</evidence>
<dbReference type="InterPro" id="IPR024790">
    <property type="entry name" value="APC4_long_dom"/>
</dbReference>
<dbReference type="OrthoDB" id="10266042at2759"/>
<dbReference type="EMBL" id="MU001633">
    <property type="protein sequence ID" value="KAF2485758.1"/>
    <property type="molecule type" value="Genomic_DNA"/>
</dbReference>
<dbReference type="AlphaFoldDB" id="A0A6A6PZW9"/>
<dbReference type="RefSeq" id="XP_033592327.1">
    <property type="nucleotide sequence ID" value="XM_033733102.1"/>
</dbReference>
<keyword evidence="4" id="KW-0833">Ubl conjugation pathway</keyword>
<evidence type="ECO:0000313" key="9">
    <source>
        <dbReference type="Proteomes" id="UP000799767"/>
    </source>
</evidence>
<dbReference type="PANTHER" id="PTHR13260">
    <property type="entry name" value="ANAPHASE PROMOTING COMPLEX SUBUNIT 4 APC4"/>
    <property type="match status" value="1"/>
</dbReference>